<feature type="non-terminal residue" evidence="1">
    <location>
        <position position="261"/>
    </location>
</feature>
<comment type="caution">
    <text evidence="1">The sequence shown here is derived from an EMBL/GenBank/DDBJ whole genome shotgun (WGS) entry which is preliminary data.</text>
</comment>
<dbReference type="Proteomes" id="UP001140091">
    <property type="component" value="Unassembled WGS sequence"/>
</dbReference>
<proteinExistence type="predicted"/>
<sequence>MLQSSFRRSAFLLIATGVLTFTAFSYLSSSQSLNTFSTLTKAWISEARCITHRGNSCGTMTTTASWTSSLSGFLDRADPYRRSPTEFKPPRSALQLAVLRNAPAEPEGFTLAVFSSDGHTPDGEKRYAVDNHGIVHVLQEEDVSTLQSLVGTVLELPATEAFRNTWVLRYQRTSQPIERILVPKTTLPAAPATNYEDEFAETSVQAFNYEERQLRNPVHGVEVLPQSLWELTGSVLEARKVEGGEDPAVLSYVRGLLGNVF</sequence>
<dbReference type="AlphaFoldDB" id="A0A9W8J5K6"/>
<gene>
    <name evidence="1" type="ORF">H1R20_g8501</name>
</gene>
<evidence type="ECO:0000313" key="1">
    <source>
        <dbReference type="EMBL" id="KAJ2928562.1"/>
    </source>
</evidence>
<dbReference type="EMBL" id="JANBPK010000922">
    <property type="protein sequence ID" value="KAJ2928562.1"/>
    <property type="molecule type" value="Genomic_DNA"/>
</dbReference>
<dbReference type="OrthoDB" id="3006153at2759"/>
<name>A0A9W8J5K6_9AGAR</name>
<organism evidence="1 2">
    <name type="scientific">Candolleomyces eurysporus</name>
    <dbReference type="NCBI Taxonomy" id="2828524"/>
    <lineage>
        <taxon>Eukaryota</taxon>
        <taxon>Fungi</taxon>
        <taxon>Dikarya</taxon>
        <taxon>Basidiomycota</taxon>
        <taxon>Agaricomycotina</taxon>
        <taxon>Agaricomycetes</taxon>
        <taxon>Agaricomycetidae</taxon>
        <taxon>Agaricales</taxon>
        <taxon>Agaricineae</taxon>
        <taxon>Psathyrellaceae</taxon>
        <taxon>Candolleomyces</taxon>
    </lineage>
</organism>
<reference evidence="1" key="1">
    <citation type="submission" date="2022-06" db="EMBL/GenBank/DDBJ databases">
        <title>Genome Sequence of Candolleomyces eurysporus.</title>
        <authorList>
            <person name="Buettner E."/>
        </authorList>
    </citation>
    <scope>NUCLEOTIDE SEQUENCE</scope>
    <source>
        <strain evidence="1">VTCC 930004</strain>
    </source>
</reference>
<evidence type="ECO:0000313" key="2">
    <source>
        <dbReference type="Proteomes" id="UP001140091"/>
    </source>
</evidence>
<accession>A0A9W8J5K6</accession>
<protein>
    <submittedName>
        <fullName evidence="1">Uncharacterized protein</fullName>
    </submittedName>
</protein>
<keyword evidence="2" id="KW-1185">Reference proteome</keyword>